<comment type="similarity">
    <text evidence="6">Belongs to the cytochrome b5 family. MAPR subfamily.</text>
</comment>
<dbReference type="InterPro" id="IPR036400">
    <property type="entry name" value="Cyt_B5-like_heme/steroid_sf"/>
</dbReference>
<evidence type="ECO:0000256" key="6">
    <source>
        <dbReference type="ARBA" id="ARBA00038357"/>
    </source>
</evidence>
<keyword evidence="5" id="KW-0408">Iron</keyword>
<sequence>MLWQTYTPAELSRFDGSSEQDKRILMGVQGRVFDVTASAGFYGPGGPYENFAGRDASRGLALQSFDADVLTPTDQPLDTLQDLTQAQKENLQGWLEMYANKYTECGEIRNPPLK</sequence>
<evidence type="ECO:0000256" key="5">
    <source>
        <dbReference type="ARBA" id="ARBA00023004"/>
    </source>
</evidence>
<feature type="domain" description="Cytochrome b5 heme-binding" evidence="7">
    <location>
        <begin position="6"/>
        <end position="109"/>
    </location>
</feature>
<dbReference type="Proteomes" id="UP000009131">
    <property type="component" value="Unassembled WGS sequence"/>
</dbReference>
<keyword evidence="4" id="KW-0256">Endoplasmic reticulum</keyword>
<evidence type="ECO:0000313" key="9">
    <source>
        <dbReference type="Proteomes" id="UP000009131"/>
    </source>
</evidence>
<dbReference type="GO" id="GO:0020037">
    <property type="term" value="F:heme binding"/>
    <property type="evidence" value="ECO:0007669"/>
    <property type="project" value="UniProtKB-ARBA"/>
</dbReference>
<evidence type="ECO:0000256" key="2">
    <source>
        <dbReference type="ARBA" id="ARBA00022617"/>
    </source>
</evidence>
<dbReference type="GO" id="GO:0016020">
    <property type="term" value="C:membrane"/>
    <property type="evidence" value="ECO:0007669"/>
    <property type="project" value="TreeGrafter"/>
</dbReference>
<dbReference type="PANTHER" id="PTHR10281">
    <property type="entry name" value="MEMBRANE-ASSOCIATED PROGESTERONE RECEPTOR COMPONENT-RELATED"/>
    <property type="match status" value="1"/>
</dbReference>
<evidence type="ECO:0000256" key="4">
    <source>
        <dbReference type="ARBA" id="ARBA00022824"/>
    </source>
</evidence>
<gene>
    <name evidence="8" type="primary">Mo04341</name>
    <name evidence="8" type="ORF">E5Q_04341</name>
</gene>
<dbReference type="RefSeq" id="XP_014568318.1">
    <property type="nucleotide sequence ID" value="XM_014712832.1"/>
</dbReference>
<keyword evidence="3" id="KW-0479">Metal-binding</keyword>
<dbReference type="AlphaFoldDB" id="G7E4A3"/>
<dbReference type="STRING" id="764103.G7E4A3"/>
<organism evidence="8 9">
    <name type="scientific">Mixia osmundae (strain CBS 9802 / IAM 14324 / JCM 22182 / KY 12970)</name>
    <dbReference type="NCBI Taxonomy" id="764103"/>
    <lineage>
        <taxon>Eukaryota</taxon>
        <taxon>Fungi</taxon>
        <taxon>Dikarya</taxon>
        <taxon>Basidiomycota</taxon>
        <taxon>Pucciniomycotina</taxon>
        <taxon>Mixiomycetes</taxon>
        <taxon>Mixiales</taxon>
        <taxon>Mixiaceae</taxon>
        <taxon>Mixia</taxon>
    </lineage>
</organism>
<evidence type="ECO:0000313" key="8">
    <source>
        <dbReference type="EMBL" id="GAA97663.1"/>
    </source>
</evidence>
<dbReference type="OMA" id="WELQFRE"/>
<dbReference type="SMART" id="SM01117">
    <property type="entry name" value="Cyt-b5"/>
    <property type="match status" value="1"/>
</dbReference>
<dbReference type="OrthoDB" id="547796at2759"/>
<dbReference type="FunFam" id="3.10.120.10:FF:000003">
    <property type="entry name" value="membrane-associated progesterone receptor component 1"/>
    <property type="match status" value="1"/>
</dbReference>
<comment type="subcellular location">
    <subcellularLocation>
        <location evidence="1">Endoplasmic reticulum</location>
    </subcellularLocation>
</comment>
<evidence type="ECO:0000256" key="1">
    <source>
        <dbReference type="ARBA" id="ARBA00004240"/>
    </source>
</evidence>
<dbReference type="GO" id="GO:0046872">
    <property type="term" value="F:metal ion binding"/>
    <property type="evidence" value="ECO:0007669"/>
    <property type="project" value="UniProtKB-KW"/>
</dbReference>
<protein>
    <recommendedName>
        <fullName evidence="7">Cytochrome b5 heme-binding domain-containing protein</fullName>
    </recommendedName>
</protein>
<name>G7E4A3_MIXOS</name>
<dbReference type="InterPro" id="IPR050577">
    <property type="entry name" value="MAPR/NEUFC/NENF-like"/>
</dbReference>
<dbReference type="eggNOG" id="KOG1110">
    <property type="taxonomic scope" value="Eukaryota"/>
</dbReference>
<evidence type="ECO:0000256" key="3">
    <source>
        <dbReference type="ARBA" id="ARBA00022723"/>
    </source>
</evidence>
<keyword evidence="9" id="KW-1185">Reference proteome</keyword>
<reference evidence="8 9" key="1">
    <citation type="journal article" date="2011" name="J. Gen. Appl. Microbiol.">
        <title>Draft genome sequencing of the enigmatic basidiomycete Mixia osmundae.</title>
        <authorList>
            <person name="Nishida H."/>
            <person name="Nagatsuka Y."/>
            <person name="Sugiyama J."/>
        </authorList>
    </citation>
    <scope>NUCLEOTIDE SEQUENCE [LARGE SCALE GENOMIC DNA]</scope>
    <source>
        <strain evidence="9">CBS 9802 / IAM 14324 / JCM 22182 / KY 12970</strain>
    </source>
</reference>
<evidence type="ECO:0000259" key="7">
    <source>
        <dbReference type="SMART" id="SM01117"/>
    </source>
</evidence>
<dbReference type="InParanoid" id="G7E4A3"/>
<keyword evidence="2" id="KW-0349">Heme</keyword>
<reference evidence="8 9" key="2">
    <citation type="journal article" date="2012" name="Open Biol.">
        <title>Characteristics of nucleosomes and linker DNA regions on the genome of the basidiomycete Mixia osmundae revealed by mono- and dinucleosome mapping.</title>
        <authorList>
            <person name="Nishida H."/>
            <person name="Kondo S."/>
            <person name="Matsumoto T."/>
            <person name="Suzuki Y."/>
            <person name="Yoshikawa H."/>
            <person name="Taylor T.D."/>
            <person name="Sugiyama J."/>
        </authorList>
    </citation>
    <scope>NUCLEOTIDE SEQUENCE [LARGE SCALE GENOMIC DNA]</scope>
    <source>
        <strain evidence="9">CBS 9802 / IAM 14324 / JCM 22182 / KY 12970</strain>
    </source>
</reference>
<dbReference type="EMBL" id="BABT02000129">
    <property type="protein sequence ID" value="GAA97663.1"/>
    <property type="molecule type" value="Genomic_DNA"/>
</dbReference>
<proteinExistence type="inferred from homology"/>
<dbReference type="Gene3D" id="3.10.120.10">
    <property type="entry name" value="Cytochrome b5-like heme/steroid binding domain"/>
    <property type="match status" value="1"/>
</dbReference>
<dbReference type="InterPro" id="IPR001199">
    <property type="entry name" value="Cyt_B5-like_heme/steroid-bd"/>
</dbReference>
<dbReference type="GO" id="GO:0005783">
    <property type="term" value="C:endoplasmic reticulum"/>
    <property type="evidence" value="ECO:0007669"/>
    <property type="project" value="UniProtKB-SubCell"/>
</dbReference>
<dbReference type="PANTHER" id="PTHR10281:SF72">
    <property type="entry name" value="NEUDESIN"/>
    <property type="match status" value="1"/>
</dbReference>
<dbReference type="FunCoup" id="G7E4A3">
    <property type="interactions" value="328"/>
</dbReference>
<dbReference type="Pfam" id="PF00173">
    <property type="entry name" value="Cyt-b5"/>
    <property type="match status" value="1"/>
</dbReference>
<dbReference type="HOGENOM" id="CLU_042860_1_2_1"/>
<comment type="caution">
    <text evidence="8">The sequence shown here is derived from an EMBL/GenBank/DDBJ whole genome shotgun (WGS) entry which is preliminary data.</text>
</comment>
<accession>G7E4A3</accession>
<dbReference type="SUPFAM" id="SSF55856">
    <property type="entry name" value="Cytochrome b5-like heme/steroid binding domain"/>
    <property type="match status" value="1"/>
</dbReference>